<evidence type="ECO:0000313" key="2">
    <source>
        <dbReference type="EMBL" id="PIR96672.1"/>
    </source>
</evidence>
<evidence type="ECO:0000259" key="1">
    <source>
        <dbReference type="SMART" id="SM00481"/>
    </source>
</evidence>
<dbReference type="SMART" id="SM00481">
    <property type="entry name" value="POLIIIAc"/>
    <property type="match status" value="1"/>
</dbReference>
<accession>A0A2H0VC48</accession>
<dbReference type="Pfam" id="PF02811">
    <property type="entry name" value="PHP"/>
    <property type="match status" value="1"/>
</dbReference>
<dbReference type="GO" id="GO:0004534">
    <property type="term" value="F:5'-3' RNA exonuclease activity"/>
    <property type="evidence" value="ECO:0007669"/>
    <property type="project" value="TreeGrafter"/>
</dbReference>
<dbReference type="Gene3D" id="3.20.20.140">
    <property type="entry name" value="Metal-dependent hydrolases"/>
    <property type="match status" value="1"/>
</dbReference>
<dbReference type="AlphaFoldDB" id="A0A2H0VC48"/>
<dbReference type="EMBL" id="PFAJ01000070">
    <property type="protein sequence ID" value="PIR96672.1"/>
    <property type="molecule type" value="Genomic_DNA"/>
</dbReference>
<gene>
    <name evidence="2" type="ORF">COT91_05415</name>
</gene>
<reference evidence="3" key="1">
    <citation type="submission" date="2017-09" db="EMBL/GenBank/DDBJ databases">
        <title>Depth-based differentiation of microbial function through sediment-hosted aquifers and enrichment of novel symbionts in the deep terrestrial subsurface.</title>
        <authorList>
            <person name="Probst A.J."/>
            <person name="Ladd B."/>
            <person name="Jarett J.K."/>
            <person name="Geller-Mcgrath D.E."/>
            <person name="Sieber C.M.K."/>
            <person name="Emerson J.B."/>
            <person name="Anantharaman K."/>
            <person name="Thomas B.C."/>
            <person name="Malmstrom R."/>
            <person name="Stieglmeier M."/>
            <person name="Klingl A."/>
            <person name="Woyke T."/>
            <person name="Ryan C.M."/>
            <person name="Banfield J.F."/>
        </authorList>
    </citation>
    <scope>NUCLEOTIDE SEQUENCE [LARGE SCALE GENOMIC DNA]</scope>
</reference>
<protein>
    <recommendedName>
        <fullName evidence="1">Polymerase/histidinol phosphatase N-terminal domain-containing protein</fullName>
    </recommendedName>
</protein>
<organism evidence="2 3">
    <name type="scientific">Candidatus Doudnabacteria bacterium CG10_big_fil_rev_8_21_14_0_10_41_10</name>
    <dbReference type="NCBI Taxonomy" id="1974551"/>
    <lineage>
        <taxon>Bacteria</taxon>
        <taxon>Candidatus Doudnaibacteriota</taxon>
    </lineage>
</organism>
<dbReference type="SUPFAM" id="SSF89550">
    <property type="entry name" value="PHP domain-like"/>
    <property type="match status" value="1"/>
</dbReference>
<feature type="domain" description="Polymerase/histidinol phosphatase N-terminal" evidence="1">
    <location>
        <begin position="9"/>
        <end position="74"/>
    </location>
</feature>
<comment type="caution">
    <text evidence="2">The sequence shown here is derived from an EMBL/GenBank/DDBJ whole genome shotgun (WGS) entry which is preliminary data.</text>
</comment>
<dbReference type="Proteomes" id="UP000230557">
    <property type="component" value="Unassembled WGS sequence"/>
</dbReference>
<dbReference type="InterPro" id="IPR016195">
    <property type="entry name" value="Pol/histidinol_Pase-like"/>
</dbReference>
<name>A0A2H0VC48_9BACT</name>
<dbReference type="PANTHER" id="PTHR42924:SF3">
    <property type="entry name" value="POLYMERASE_HISTIDINOL PHOSPHATASE N-TERMINAL DOMAIN-CONTAINING PROTEIN"/>
    <property type="match status" value="1"/>
</dbReference>
<dbReference type="InterPro" id="IPR052018">
    <property type="entry name" value="PHP_domain"/>
</dbReference>
<evidence type="ECO:0000313" key="3">
    <source>
        <dbReference type="Proteomes" id="UP000230557"/>
    </source>
</evidence>
<dbReference type="InterPro" id="IPR003141">
    <property type="entry name" value="Pol/His_phosphatase_N"/>
</dbReference>
<dbReference type="PANTHER" id="PTHR42924">
    <property type="entry name" value="EXONUCLEASE"/>
    <property type="match status" value="1"/>
</dbReference>
<proteinExistence type="predicted"/>
<dbReference type="InterPro" id="IPR004013">
    <property type="entry name" value="PHP_dom"/>
</dbReference>
<dbReference type="GO" id="GO:0035312">
    <property type="term" value="F:5'-3' DNA exonuclease activity"/>
    <property type="evidence" value="ECO:0007669"/>
    <property type="project" value="TreeGrafter"/>
</dbReference>
<sequence>MKSKNTKQLDLHLHSYYSDGRESVGKVFRRAKKAKISLVSLTDHNTTEHLDSAKITAKMLNLKLLPGAEISTIHRGKHFHVLAYGFDPKNQPLQQLLKSLQLKRRKEIMVGVEKIKKLGFRFNEKKLFHFPANYWGIDHLVRIITKTQSNKNRMKKEAGSLNIFKLINFYFAENKPAYIPEILPETEKVIRIIKKAGGFTVIAHPGYHLRFREDSVIHFLKRIGLDGLEVFTPKHNPKQIVHYAKLAKKLNMVVTAGSDYHLNIQKHRIPLPYPVKNLRLPPKIYDDFMHYLHRKGIRL</sequence>
<dbReference type="Gene3D" id="1.10.150.650">
    <property type="match status" value="1"/>
</dbReference>
<dbReference type="CDD" id="cd07438">
    <property type="entry name" value="PHP_HisPPase_AMP"/>
    <property type="match status" value="1"/>
</dbReference>